<accession>A0A9X0CSE8</accession>
<protein>
    <submittedName>
        <fullName evidence="2">Uncharacterized protein</fullName>
    </submittedName>
</protein>
<sequence>MKQNKTRLVLKKDEESEDERLHEHKKEEEAEENAPLMDLPGGNKRVENLNDAVKSGKNELVA</sequence>
<feature type="compositionally biased region" description="Basic and acidic residues" evidence="1">
    <location>
        <begin position="10"/>
        <end position="28"/>
    </location>
</feature>
<gene>
    <name evidence="2" type="ORF">OS493_023097</name>
</gene>
<keyword evidence="3" id="KW-1185">Reference proteome</keyword>
<reference evidence="2" key="1">
    <citation type="submission" date="2023-01" db="EMBL/GenBank/DDBJ databases">
        <title>Genome assembly of the deep-sea coral Lophelia pertusa.</title>
        <authorList>
            <person name="Herrera S."/>
            <person name="Cordes E."/>
        </authorList>
    </citation>
    <scope>NUCLEOTIDE SEQUENCE</scope>
    <source>
        <strain evidence="2">USNM1676648</strain>
        <tissue evidence="2">Polyp</tissue>
    </source>
</reference>
<evidence type="ECO:0000313" key="2">
    <source>
        <dbReference type="EMBL" id="KAJ7371759.1"/>
    </source>
</evidence>
<comment type="caution">
    <text evidence="2">The sequence shown here is derived from an EMBL/GenBank/DDBJ whole genome shotgun (WGS) entry which is preliminary data.</text>
</comment>
<evidence type="ECO:0000313" key="3">
    <source>
        <dbReference type="Proteomes" id="UP001163046"/>
    </source>
</evidence>
<organism evidence="2 3">
    <name type="scientific">Desmophyllum pertusum</name>
    <dbReference type="NCBI Taxonomy" id="174260"/>
    <lineage>
        <taxon>Eukaryota</taxon>
        <taxon>Metazoa</taxon>
        <taxon>Cnidaria</taxon>
        <taxon>Anthozoa</taxon>
        <taxon>Hexacorallia</taxon>
        <taxon>Scleractinia</taxon>
        <taxon>Caryophylliina</taxon>
        <taxon>Caryophylliidae</taxon>
        <taxon>Desmophyllum</taxon>
    </lineage>
</organism>
<dbReference type="Proteomes" id="UP001163046">
    <property type="component" value="Unassembled WGS sequence"/>
</dbReference>
<evidence type="ECO:0000256" key="1">
    <source>
        <dbReference type="SAM" id="MobiDB-lite"/>
    </source>
</evidence>
<name>A0A9X0CSE8_9CNID</name>
<feature type="region of interest" description="Disordered" evidence="1">
    <location>
        <begin position="1"/>
        <end position="62"/>
    </location>
</feature>
<proteinExistence type="predicted"/>
<dbReference type="AlphaFoldDB" id="A0A9X0CSE8"/>
<dbReference type="EMBL" id="MU826842">
    <property type="protein sequence ID" value="KAJ7371759.1"/>
    <property type="molecule type" value="Genomic_DNA"/>
</dbReference>